<reference evidence="1" key="2">
    <citation type="submission" date="2005-06" db="EMBL/GenBank/DDBJ databases">
        <title>Sequencing of the draft genome and assembly of Crocosphaera watsonii WH 8501.</title>
        <authorList>
            <consortium name="US DOE Joint Genome Institute (JGI-PGF)"/>
            <person name="Copeland A."/>
            <person name="Lucas S."/>
            <person name="Lapidus A."/>
            <person name="Barry K."/>
            <person name="Detter C."/>
            <person name="Glavina T."/>
            <person name="Hammon N."/>
            <person name="Israni S."/>
            <person name="Pitluck S."/>
            <person name="Richardson P."/>
        </authorList>
    </citation>
    <scope>NUCLEOTIDE SEQUENCE [LARGE SCALE GENOMIC DNA]</scope>
    <source>
        <strain evidence="1">WH 8501</strain>
    </source>
</reference>
<sequence>MENVMYLDEQLEILINEAPEHGVPIPVMEKAVAPTLKFFASQLQHEKYYVLHGQNRSWLVTTLSNRKNPKEEKRVIYAFSTKKDAETFQGIINPEIRIISVPVTHLLFQLFSVESIDSLIFREFPGDKQQQIEIARPKLQNIIQQQLRRLKLNPPKTKNIPPNLA</sequence>
<accession>Q4C6H2</accession>
<dbReference type="AlphaFoldDB" id="Q4C6H2"/>
<comment type="caution">
    <text evidence="1">The sequence shown here is derived from an EMBL/GenBank/DDBJ whole genome shotgun (WGS) entry which is preliminary data.</text>
</comment>
<keyword evidence="2" id="KW-1185">Reference proteome</keyword>
<proteinExistence type="predicted"/>
<dbReference type="EMBL" id="AADV02000003">
    <property type="protein sequence ID" value="EAM51996.1"/>
    <property type="molecule type" value="Genomic_DNA"/>
</dbReference>
<gene>
    <name evidence="1" type="ORF">CwatDRAFT_5032</name>
</gene>
<evidence type="ECO:0000313" key="1">
    <source>
        <dbReference type="EMBL" id="EAM51996.1"/>
    </source>
</evidence>
<evidence type="ECO:0000313" key="2">
    <source>
        <dbReference type="Proteomes" id="UP000003922"/>
    </source>
</evidence>
<organism evidence="1 2">
    <name type="scientific">Crocosphaera watsonii WH 8501</name>
    <dbReference type="NCBI Taxonomy" id="165597"/>
    <lineage>
        <taxon>Bacteria</taxon>
        <taxon>Bacillati</taxon>
        <taxon>Cyanobacteriota</taxon>
        <taxon>Cyanophyceae</taxon>
        <taxon>Oscillatoriophycideae</taxon>
        <taxon>Chroococcales</taxon>
        <taxon>Aphanothecaceae</taxon>
        <taxon>Crocosphaera</taxon>
    </lineage>
</organism>
<dbReference type="KEGG" id="cwa:CwatDRAFT_5032"/>
<name>Q4C6H2_CROWT</name>
<protein>
    <submittedName>
        <fullName evidence="1">Uncharacterized protein</fullName>
    </submittedName>
</protein>
<reference evidence="1" key="1">
    <citation type="submission" date="2004-02" db="EMBL/GenBank/DDBJ databases">
        <authorList>
            <consortium name="DOE Joint Genome Institute"/>
        </authorList>
    </citation>
    <scope>NUCLEOTIDE SEQUENCE [LARGE SCALE GENOMIC DNA]</scope>
    <source>
        <strain evidence="1">WH 8501</strain>
    </source>
</reference>
<dbReference type="Proteomes" id="UP000003922">
    <property type="component" value="Unassembled WGS sequence"/>
</dbReference>
<reference evidence="1" key="3">
    <citation type="submission" date="2016-12" db="EMBL/GenBank/DDBJ databases">
        <title>Annotation of the draft genome assembly of Crocosphaera watsonii WH 8501.</title>
        <authorList>
            <consortium name="US DOE Joint Genome Institute (JGI-ORNL)"/>
            <person name="Larimer F."/>
            <person name="Land M."/>
        </authorList>
    </citation>
    <scope>NUCLEOTIDE SEQUENCE</scope>
    <source>
        <strain evidence="1">WH 8501</strain>
    </source>
</reference>